<evidence type="ECO:0000313" key="4">
    <source>
        <dbReference type="EMBL" id="CAF3713099.1"/>
    </source>
</evidence>
<evidence type="ECO:0000313" key="2">
    <source>
        <dbReference type="EMBL" id="CAF0935844.1"/>
    </source>
</evidence>
<evidence type="ECO:0000313" key="1">
    <source>
        <dbReference type="EMBL" id="CAF0837361.1"/>
    </source>
</evidence>
<organism evidence="2 5">
    <name type="scientific">Didymodactylos carnosus</name>
    <dbReference type="NCBI Taxonomy" id="1234261"/>
    <lineage>
        <taxon>Eukaryota</taxon>
        <taxon>Metazoa</taxon>
        <taxon>Spiralia</taxon>
        <taxon>Gnathifera</taxon>
        <taxon>Rotifera</taxon>
        <taxon>Eurotatoria</taxon>
        <taxon>Bdelloidea</taxon>
        <taxon>Philodinida</taxon>
        <taxon>Philodinidae</taxon>
        <taxon>Didymodactylos</taxon>
    </lineage>
</organism>
<keyword evidence="5" id="KW-1185">Reference proteome</keyword>
<reference evidence="2" key="1">
    <citation type="submission" date="2021-02" db="EMBL/GenBank/DDBJ databases">
        <authorList>
            <person name="Nowell W R."/>
        </authorList>
    </citation>
    <scope>NUCLEOTIDE SEQUENCE</scope>
</reference>
<name>A0A814C2A3_9BILA</name>
<evidence type="ECO:0000313" key="5">
    <source>
        <dbReference type="Proteomes" id="UP000663829"/>
    </source>
</evidence>
<dbReference type="OrthoDB" id="10013735at2759"/>
<dbReference type="Proteomes" id="UP000682733">
    <property type="component" value="Unassembled WGS sequence"/>
</dbReference>
<dbReference type="EMBL" id="CAJOBC010002055">
    <property type="protein sequence ID" value="CAF3713099.1"/>
    <property type="molecule type" value="Genomic_DNA"/>
</dbReference>
<evidence type="ECO:0000313" key="3">
    <source>
        <dbReference type="EMBL" id="CAF3622236.1"/>
    </source>
</evidence>
<dbReference type="EMBL" id="CAJNOK010001950">
    <property type="protein sequence ID" value="CAF0837361.1"/>
    <property type="molecule type" value="Genomic_DNA"/>
</dbReference>
<dbReference type="Proteomes" id="UP000681722">
    <property type="component" value="Unassembled WGS sequence"/>
</dbReference>
<dbReference type="Proteomes" id="UP000677228">
    <property type="component" value="Unassembled WGS sequence"/>
</dbReference>
<dbReference type="EMBL" id="CAJNOQ010002055">
    <property type="protein sequence ID" value="CAF0935844.1"/>
    <property type="molecule type" value="Genomic_DNA"/>
</dbReference>
<gene>
    <name evidence="2" type="ORF">GPM918_LOCUS10436</name>
    <name evidence="1" type="ORF">OVA965_LOCUS6465</name>
    <name evidence="4" type="ORF">SRO942_LOCUS10437</name>
    <name evidence="3" type="ORF">TMI583_LOCUS6461</name>
</gene>
<dbReference type="Proteomes" id="UP000663829">
    <property type="component" value="Unassembled WGS sequence"/>
</dbReference>
<sequence>MLNLQKQQKVQPVYAEMRRSISQGALVNLRDPTGGKAALASTPLGERAMLAPVREDIPASPSLNRKAVLSRVNRTPTLKNGEEIATQKDFREEVVIYNDLLQIMYVNQLFDELTEENDRLLMRYIGQLQMTAYRISNEMMNMNAASKKQRVDQSTDEIILVLGQTLLKMKKIFADNLLIQKAVDHALSSKINYLSIHNVASNDACDKENLKQTIDQLSDLINVIDQQAPIEEELDIQKNLIETLNHGACVYQHAIKDIQHVPSMAETKILNLCTKLVTLFTEKSKT</sequence>
<protein>
    <submittedName>
        <fullName evidence="2">Uncharacterized protein</fullName>
    </submittedName>
</protein>
<accession>A0A814C2A3</accession>
<proteinExistence type="predicted"/>
<dbReference type="EMBL" id="CAJOBA010001950">
    <property type="protein sequence ID" value="CAF3622236.1"/>
    <property type="molecule type" value="Genomic_DNA"/>
</dbReference>
<comment type="caution">
    <text evidence="2">The sequence shown here is derived from an EMBL/GenBank/DDBJ whole genome shotgun (WGS) entry which is preliminary data.</text>
</comment>
<dbReference type="AlphaFoldDB" id="A0A814C2A3"/>